<protein>
    <recommendedName>
        <fullName evidence="1">CYTH domain-containing protein</fullName>
    </recommendedName>
</protein>
<sequence>MNQESRTVEIEIKLKLESFTDYLKLVGYLGKIESEEQQINGFFDTEDRRLAKGGWALRVRAENKRGLVTLKSIPTQAGAAVIRQEIESEITRGTALDALDLRIDVLSIPVMPVTFVRKEFPDLAVARLIQFQNTRQKKLFRICDYNYLLEIDKTEYNDGSVDYELEVELADSTHIETVESHLHKLFQSLGIRFERQDESKFARALKKARIH</sequence>
<dbReference type="SMART" id="SM01118">
    <property type="entry name" value="CYTH"/>
    <property type="match status" value="1"/>
</dbReference>
<evidence type="ECO:0000313" key="3">
    <source>
        <dbReference type="Proteomes" id="UP000250918"/>
    </source>
</evidence>
<proteinExistence type="predicted"/>
<evidence type="ECO:0000313" key="2">
    <source>
        <dbReference type="EMBL" id="PWB67795.1"/>
    </source>
</evidence>
<reference evidence="2 3" key="1">
    <citation type="journal article" date="2018" name="ISME J.">
        <title>A methanotrophic archaeon couples anaerobic oxidation of methane to Fe(III) reduction.</title>
        <authorList>
            <person name="Cai C."/>
            <person name="Leu A.O."/>
            <person name="Xie G.J."/>
            <person name="Guo J."/>
            <person name="Feng Y."/>
            <person name="Zhao J.X."/>
            <person name="Tyson G.W."/>
            <person name="Yuan Z."/>
            <person name="Hu S."/>
        </authorList>
    </citation>
    <scope>NUCLEOTIDE SEQUENCE [LARGE SCALE GENOMIC DNA]</scope>
    <source>
        <strain evidence="2">FeB_12</strain>
    </source>
</reference>
<dbReference type="PROSITE" id="PS51707">
    <property type="entry name" value="CYTH"/>
    <property type="match status" value="1"/>
</dbReference>
<dbReference type="SUPFAM" id="SSF55154">
    <property type="entry name" value="CYTH-like phosphatases"/>
    <property type="match status" value="1"/>
</dbReference>
<dbReference type="Proteomes" id="UP000250918">
    <property type="component" value="Unassembled WGS sequence"/>
</dbReference>
<gene>
    <name evidence="2" type="ORF">C3F09_12785</name>
</gene>
<dbReference type="Pfam" id="PF01928">
    <property type="entry name" value="CYTH"/>
    <property type="match status" value="1"/>
</dbReference>
<dbReference type="PANTHER" id="PTHR34948:SF2">
    <property type="entry name" value="TRIPHOSPHATE TUNNEL METALLOENZYME 3"/>
    <property type="match status" value="1"/>
</dbReference>
<name>A0A855X2I2_9BACT</name>
<evidence type="ECO:0000259" key="1">
    <source>
        <dbReference type="PROSITE" id="PS51707"/>
    </source>
</evidence>
<comment type="caution">
    <text evidence="2">The sequence shown here is derived from an EMBL/GenBank/DDBJ whole genome shotgun (WGS) entry which is preliminary data.</text>
</comment>
<dbReference type="Gene3D" id="2.40.320.10">
    <property type="entry name" value="Hypothetical Protein Pfu-838710-001"/>
    <property type="match status" value="1"/>
</dbReference>
<dbReference type="EMBL" id="PQAP01000231">
    <property type="protein sequence ID" value="PWB67795.1"/>
    <property type="molecule type" value="Genomic_DNA"/>
</dbReference>
<accession>A0A855X2I2</accession>
<organism evidence="2 3">
    <name type="scientific">candidate division GN15 bacterium</name>
    <dbReference type="NCBI Taxonomy" id="2072418"/>
    <lineage>
        <taxon>Bacteria</taxon>
        <taxon>candidate division GN15</taxon>
    </lineage>
</organism>
<dbReference type="InterPro" id="IPR033469">
    <property type="entry name" value="CYTH-like_dom_sf"/>
</dbReference>
<dbReference type="AlphaFoldDB" id="A0A855X2I2"/>
<dbReference type="InterPro" id="IPR023577">
    <property type="entry name" value="CYTH_domain"/>
</dbReference>
<dbReference type="PANTHER" id="PTHR34948">
    <property type="entry name" value="OS08G0299200 PROTEIN"/>
    <property type="match status" value="1"/>
</dbReference>
<feature type="domain" description="CYTH" evidence="1">
    <location>
        <begin position="7"/>
        <end position="207"/>
    </location>
</feature>